<dbReference type="Pfam" id="PF13715">
    <property type="entry name" value="CarbopepD_reg_2"/>
    <property type="match status" value="1"/>
</dbReference>
<dbReference type="STRING" id="1189621.A3SI_12574"/>
<dbReference type="Proteomes" id="UP000005551">
    <property type="component" value="Unassembled WGS sequence"/>
</dbReference>
<accession>I5C1I2</accession>
<dbReference type="OrthoDB" id="1109239at2"/>
<reference evidence="1 2" key="1">
    <citation type="submission" date="2012-05" db="EMBL/GenBank/DDBJ databases">
        <title>Genome sequence of Nitritalea halalkaliphila LW7.</title>
        <authorList>
            <person name="Jangir P.K."/>
            <person name="Singh A."/>
            <person name="Shivaji S."/>
            <person name="Sharma R."/>
        </authorList>
    </citation>
    <scope>NUCLEOTIDE SEQUENCE [LARGE SCALE GENOMIC DNA]</scope>
    <source>
        <strain evidence="1 2">LW7</strain>
    </source>
</reference>
<sequence length="378" mass="43357">MSLLFLLMLFTAVEFDLRGTVVDTAGEPVPYAILQVADRYTVANAQGEFIFKGAPDSGTLQVSCMGFSSDAIAYTRDAQQPLVLTLTAVTLGLEEVVVRPVDEEELMRAVIKKLGDPNVYGPIAVRYEFGSLEQVETKDTVFQREQFLLLDRVDQGRRPATYRFLTSREDTSRWDADLLAPLYRPKVLNRSIDLFTHASTVPDFLDVLYMHHFKYALEQEDSEKYRIRFKAKKAKAEYDGELWVQKSDTTLQYVRYEQSPKSLRAENLRFAAFSKLTALKYVKAQQRKVEAWTSQDASGRYFVKAMTLHIQNFQELKRGGSMAYDVQTKLQAVALPPKEDLSGQFYTSHEFWETAPQVEALPAFRDYRFNLLFDSFLE</sequence>
<name>I5C1I2_9BACT</name>
<dbReference type="InterPro" id="IPR008969">
    <property type="entry name" value="CarboxyPept-like_regulatory"/>
</dbReference>
<dbReference type="RefSeq" id="WP_009055651.1">
    <property type="nucleotide sequence ID" value="NZ_AJYA01000028.1"/>
</dbReference>
<evidence type="ECO:0000313" key="1">
    <source>
        <dbReference type="EMBL" id="EIM75684.1"/>
    </source>
</evidence>
<evidence type="ECO:0000313" key="2">
    <source>
        <dbReference type="Proteomes" id="UP000005551"/>
    </source>
</evidence>
<dbReference type="SUPFAM" id="SSF49464">
    <property type="entry name" value="Carboxypeptidase regulatory domain-like"/>
    <property type="match status" value="1"/>
</dbReference>
<dbReference type="Gene3D" id="2.60.40.1120">
    <property type="entry name" value="Carboxypeptidase-like, regulatory domain"/>
    <property type="match status" value="1"/>
</dbReference>
<keyword evidence="2" id="KW-1185">Reference proteome</keyword>
<organism evidence="1 2">
    <name type="scientific">Nitritalea halalkaliphila LW7</name>
    <dbReference type="NCBI Taxonomy" id="1189621"/>
    <lineage>
        <taxon>Bacteria</taxon>
        <taxon>Pseudomonadati</taxon>
        <taxon>Bacteroidota</taxon>
        <taxon>Cytophagia</taxon>
        <taxon>Cytophagales</taxon>
        <taxon>Cyclobacteriaceae</taxon>
        <taxon>Nitritalea</taxon>
    </lineage>
</organism>
<dbReference type="AlphaFoldDB" id="I5C1I2"/>
<proteinExistence type="predicted"/>
<protein>
    <recommendedName>
        <fullName evidence="3">Carboxypeptidase-like regulatory domain-containing protein</fullName>
    </recommendedName>
</protein>
<gene>
    <name evidence="1" type="ORF">A3SI_12574</name>
</gene>
<comment type="caution">
    <text evidence="1">The sequence shown here is derived from an EMBL/GenBank/DDBJ whole genome shotgun (WGS) entry which is preliminary data.</text>
</comment>
<evidence type="ECO:0008006" key="3">
    <source>
        <dbReference type="Google" id="ProtNLM"/>
    </source>
</evidence>
<dbReference type="EMBL" id="AJYA01000028">
    <property type="protein sequence ID" value="EIM75684.1"/>
    <property type="molecule type" value="Genomic_DNA"/>
</dbReference>